<keyword evidence="3" id="KW-1185">Reference proteome</keyword>
<protein>
    <submittedName>
        <fullName evidence="2">Uncharacterized protein</fullName>
    </submittedName>
</protein>
<proteinExistence type="predicted"/>
<dbReference type="AlphaFoldDB" id="A0A512E245"/>
<reference evidence="2 3" key="1">
    <citation type="submission" date="2019-07" db="EMBL/GenBank/DDBJ databases">
        <title>Whole genome shotgun sequence of Skermanella aerolata NBRC 106429.</title>
        <authorList>
            <person name="Hosoyama A."/>
            <person name="Uohara A."/>
            <person name="Ohji S."/>
            <person name="Ichikawa N."/>
        </authorList>
    </citation>
    <scope>NUCLEOTIDE SEQUENCE [LARGE SCALE GENOMIC DNA]</scope>
    <source>
        <strain evidence="2 3">NBRC 106429</strain>
    </source>
</reference>
<organism evidence="2 3">
    <name type="scientific">Skermanella aerolata</name>
    <dbReference type="NCBI Taxonomy" id="393310"/>
    <lineage>
        <taxon>Bacteria</taxon>
        <taxon>Pseudomonadati</taxon>
        <taxon>Pseudomonadota</taxon>
        <taxon>Alphaproteobacteria</taxon>
        <taxon>Rhodospirillales</taxon>
        <taxon>Azospirillaceae</taxon>
        <taxon>Skermanella</taxon>
    </lineage>
</organism>
<dbReference type="Proteomes" id="UP000321523">
    <property type="component" value="Unassembled WGS sequence"/>
</dbReference>
<comment type="caution">
    <text evidence="2">The sequence shown here is derived from an EMBL/GenBank/DDBJ whole genome shotgun (WGS) entry which is preliminary data.</text>
</comment>
<sequence>MRVEAVPRGIDLAHGHHAAMRDVGGRRCDRLPADRGNSSMSEAVWLGRGGAEGEPYNLHPTEKGTAPKKQSPRHGLTEREPHARPSWIQADKVLLKPFNRCYNV</sequence>
<feature type="region of interest" description="Disordered" evidence="1">
    <location>
        <begin position="49"/>
        <end position="85"/>
    </location>
</feature>
<evidence type="ECO:0000313" key="3">
    <source>
        <dbReference type="Proteomes" id="UP000321523"/>
    </source>
</evidence>
<dbReference type="EMBL" id="BJYZ01000050">
    <property type="protein sequence ID" value="GEO42799.1"/>
    <property type="molecule type" value="Genomic_DNA"/>
</dbReference>
<evidence type="ECO:0000256" key="1">
    <source>
        <dbReference type="SAM" id="MobiDB-lite"/>
    </source>
</evidence>
<gene>
    <name evidence="2" type="ORF">SAE02_69470</name>
</gene>
<name>A0A512E245_9PROT</name>
<accession>A0A512E245</accession>
<evidence type="ECO:0000313" key="2">
    <source>
        <dbReference type="EMBL" id="GEO42799.1"/>
    </source>
</evidence>